<organism evidence="1 2">
    <name type="scientific">Fusobacterium varium ATCC 27725</name>
    <dbReference type="NCBI Taxonomy" id="469618"/>
    <lineage>
        <taxon>Bacteria</taxon>
        <taxon>Fusobacteriati</taxon>
        <taxon>Fusobacteriota</taxon>
        <taxon>Fusobacteriia</taxon>
        <taxon>Fusobacteriales</taxon>
        <taxon>Fusobacteriaceae</taxon>
        <taxon>Fusobacterium</taxon>
    </lineage>
</organism>
<sequence>MITDKQRKLIFSMFRDYSKEVYGEVGKYYTSLSENILKKLYVRSTGKYNTSYEPFKTLHDSVKLVVSTERDPDTATKEIMEYIIGEIKMLHLQLNQSFSLKREYFTKSEAKEFIEWLMGYFFENNIELNINTVKMLQENDQNKFAYLCLVNKRCCICGRKVTFPHHHKSVSMVGGYKKDKGTLPIVALCPYHHSELHSSINKFDWIAKHETYAPLICNDDVIELLKTKYTNLFQDWERDTGGQE</sequence>
<proteinExistence type="predicted"/>
<keyword evidence="1" id="KW-0614">Plasmid</keyword>
<gene>
    <name evidence="1" type="ORF">C4N18_15355</name>
</gene>
<dbReference type="Pfam" id="PF16784">
    <property type="entry name" value="HNHc_6"/>
    <property type="match status" value="1"/>
</dbReference>
<name>A0ABM6U837_FUSVA</name>
<protein>
    <recommendedName>
        <fullName evidence="3">HNH nuclease domain-containing protein</fullName>
    </recommendedName>
</protein>
<dbReference type="Proteomes" id="UP000241238">
    <property type="component" value="Plasmid pFvar_27725"/>
</dbReference>
<evidence type="ECO:0008006" key="3">
    <source>
        <dbReference type="Google" id="ProtNLM"/>
    </source>
</evidence>
<geneLocation type="plasmid" evidence="2">
    <name>pfvar_27725</name>
</geneLocation>
<evidence type="ECO:0000313" key="1">
    <source>
        <dbReference type="EMBL" id="AVQ32622.1"/>
    </source>
</evidence>
<dbReference type="GeneID" id="77469384"/>
<dbReference type="InterPro" id="IPR041242">
    <property type="entry name" value="HNHc_6"/>
</dbReference>
<reference evidence="2" key="1">
    <citation type="journal article" date="2018" name="MSphere">
        <title>Fusobacterium Genomics Using MinION and Illumina Sequencing Enables Genome Completion and Correction.</title>
        <authorList>
            <person name="Todd S.M."/>
            <person name="Settlage R.E."/>
            <person name="Lahmers K.K."/>
            <person name="Slade D.J."/>
        </authorList>
    </citation>
    <scope>NUCLEOTIDE SEQUENCE [LARGE SCALE GENOMIC DNA]</scope>
    <source>
        <strain evidence="2">ATCC 27725</strain>
    </source>
</reference>
<dbReference type="EMBL" id="CP028104">
    <property type="protein sequence ID" value="AVQ32622.1"/>
    <property type="molecule type" value="Genomic_DNA"/>
</dbReference>
<keyword evidence="2" id="KW-1185">Reference proteome</keyword>
<dbReference type="RefSeq" id="WP_005950115.1">
    <property type="nucleotide sequence ID" value="NZ_CP028104.1"/>
</dbReference>
<evidence type="ECO:0000313" key="2">
    <source>
        <dbReference type="Proteomes" id="UP000241238"/>
    </source>
</evidence>
<accession>A0ABM6U837</accession>